<dbReference type="Proteomes" id="UP001432322">
    <property type="component" value="Unassembled WGS sequence"/>
</dbReference>
<keyword evidence="1" id="KW-1133">Transmembrane helix</keyword>
<comment type="caution">
    <text evidence="2">The sequence shown here is derived from an EMBL/GenBank/DDBJ whole genome shotgun (WGS) entry which is preliminary data.</text>
</comment>
<reference evidence="2" key="1">
    <citation type="submission" date="2023-10" db="EMBL/GenBank/DDBJ databases">
        <title>Genome assembly of Pristionchus species.</title>
        <authorList>
            <person name="Yoshida K."/>
            <person name="Sommer R.J."/>
        </authorList>
    </citation>
    <scope>NUCLEOTIDE SEQUENCE</scope>
    <source>
        <strain evidence="2">RS5133</strain>
    </source>
</reference>
<dbReference type="EMBL" id="BTSY01000002">
    <property type="protein sequence ID" value="GMT12769.1"/>
    <property type="molecule type" value="Genomic_DNA"/>
</dbReference>
<dbReference type="AlphaFoldDB" id="A0AAV5V063"/>
<feature type="transmembrane region" description="Helical" evidence="1">
    <location>
        <begin position="94"/>
        <end position="113"/>
    </location>
</feature>
<keyword evidence="1" id="KW-0812">Transmembrane</keyword>
<proteinExistence type="predicted"/>
<evidence type="ECO:0000313" key="2">
    <source>
        <dbReference type="EMBL" id="GMT12769.1"/>
    </source>
</evidence>
<evidence type="ECO:0008006" key="4">
    <source>
        <dbReference type="Google" id="ProtNLM"/>
    </source>
</evidence>
<keyword evidence="3" id="KW-1185">Reference proteome</keyword>
<accession>A0AAV5V063</accession>
<keyword evidence="1" id="KW-0472">Membrane</keyword>
<feature type="transmembrane region" description="Helical" evidence="1">
    <location>
        <begin position="65"/>
        <end position="82"/>
    </location>
</feature>
<sequence length="159" mass="17790">MLMFAYITPCVVLFVFLLVALMPVPFVVASLITTAQLPPIENVTECGLNSATTVPVYTTLRATRVAFSILGALLYIPIIVRIRTFCANSSRRVLRTTMTVLLISLSTLSLYTIPDIVLLIDPYYPSKYFFVANLNKGVVNVFIFLFTQRTIRDAVFRAI</sequence>
<feature type="transmembrane region" description="Helical" evidence="1">
    <location>
        <begin position="128"/>
        <end position="147"/>
    </location>
</feature>
<feature type="non-terminal residue" evidence="2">
    <location>
        <position position="159"/>
    </location>
</feature>
<name>A0AAV5V063_9BILA</name>
<gene>
    <name evidence="2" type="ORF">PFISCL1PPCAC_4066</name>
</gene>
<evidence type="ECO:0000313" key="3">
    <source>
        <dbReference type="Proteomes" id="UP001432322"/>
    </source>
</evidence>
<evidence type="ECO:0000256" key="1">
    <source>
        <dbReference type="SAM" id="Phobius"/>
    </source>
</evidence>
<organism evidence="2 3">
    <name type="scientific">Pristionchus fissidentatus</name>
    <dbReference type="NCBI Taxonomy" id="1538716"/>
    <lineage>
        <taxon>Eukaryota</taxon>
        <taxon>Metazoa</taxon>
        <taxon>Ecdysozoa</taxon>
        <taxon>Nematoda</taxon>
        <taxon>Chromadorea</taxon>
        <taxon>Rhabditida</taxon>
        <taxon>Rhabditina</taxon>
        <taxon>Diplogasteromorpha</taxon>
        <taxon>Diplogasteroidea</taxon>
        <taxon>Neodiplogasteridae</taxon>
        <taxon>Pristionchus</taxon>
    </lineage>
</organism>
<protein>
    <recommendedName>
        <fullName evidence="4">G protein-coupled receptor</fullName>
    </recommendedName>
</protein>